<keyword evidence="3" id="KW-1185">Reference proteome</keyword>
<dbReference type="Proteomes" id="UP001345963">
    <property type="component" value="Unassembled WGS sequence"/>
</dbReference>
<reference evidence="2 3" key="1">
    <citation type="submission" date="2021-07" db="EMBL/GenBank/DDBJ databases">
        <authorList>
            <person name="Palmer J.M."/>
        </authorList>
    </citation>
    <scope>NUCLEOTIDE SEQUENCE [LARGE SCALE GENOMIC DNA]</scope>
    <source>
        <strain evidence="2 3">AT_MEX2019</strain>
        <tissue evidence="2">Muscle</tissue>
    </source>
</reference>
<dbReference type="EMBL" id="JAHUTI010069627">
    <property type="protein sequence ID" value="MED6254588.1"/>
    <property type="molecule type" value="Genomic_DNA"/>
</dbReference>
<organism evidence="2 3">
    <name type="scientific">Ataeniobius toweri</name>
    <dbReference type="NCBI Taxonomy" id="208326"/>
    <lineage>
        <taxon>Eukaryota</taxon>
        <taxon>Metazoa</taxon>
        <taxon>Chordata</taxon>
        <taxon>Craniata</taxon>
        <taxon>Vertebrata</taxon>
        <taxon>Euteleostomi</taxon>
        <taxon>Actinopterygii</taxon>
        <taxon>Neopterygii</taxon>
        <taxon>Teleostei</taxon>
        <taxon>Neoteleostei</taxon>
        <taxon>Acanthomorphata</taxon>
        <taxon>Ovalentaria</taxon>
        <taxon>Atherinomorphae</taxon>
        <taxon>Cyprinodontiformes</taxon>
        <taxon>Goodeidae</taxon>
        <taxon>Ataeniobius</taxon>
    </lineage>
</organism>
<name>A0ABU7BVZ7_9TELE</name>
<sequence>MEEDFIAALYQCLGMPAGAEFSTEDVSLLFCKVFHVSSNRGEAEAAMKKVAGGDEAWSCVGANVLDVLLEMERAKERKEMLYWDCQLLNSGNLQHMLQNMFQRKDSEFFRNAYNSESGLLLPQTAETDIFLAEKVLGKKQLCDTMTNMKRLHKAAKQCWARLASEGVRSILPSAWCNRRLGLRGQTWGSISLSDVLFLVEGKYDVVTHFLYTEMLQEHHTPSVWEALLPWQQLKEVEALETMAEEALHSADLLGLAFLPGAFRIYKTSCSQLREQSWSAVAFLNELHTFCQQEQNELMFLGPRLSNDSLRLLYLHVILAIYRAQREKTSYSALLASRQSWELWPQVFSPCREEQVTLWLQNEDKGEEGKEHFETLQQKTELQLLMLTHEMERKHLLKLVHGISPEDLQESGCTMPPKDNDRFDAEQTSLRAGCIKRLKQIHAQLQRQNGSENSSKQTSIQINIQEQWSQTLLADCTLVLLTHLKELQEVQALALLQVLLHRDSQAAIALRDKYEVEIKMQCFTNLLHLLISDDPLSLGSMLAENINNEQIGPESSYTAEVENICAGSVPAPVADLINRASRECVEVRPADASAKQEVCSGCGAVTEELPYLEILCVPDAQSNVLAPEAGDCKEEDSSETKSLNSFEKQGSLIPLAWSKPPEDDAGYKAEDEVGEEKQYQDILSSIGIHLKSSQCEKTIQERDSEELSLNRNQMRDQPNEGEAAPENDPHSLPENLLDVWPHVSSDSFEYSADGASNHTASTSRETTESELWDLRGSELSDHEDLIPSQESTQIESSLSGRTTLLETTQLEREEVMRVQAVERERTMRNLVDMQRKFEQRHQRDKERQMFRVQERLSIIQNRKAEEDLLGLKHTDRLKHLTQDLPPEDKTQQKTVVRERLEQLRRERSYIMQSKRDRNTAGFKELLAPIALHETEDGAT</sequence>
<gene>
    <name evidence="2" type="ORF">ATANTOWER_029860</name>
</gene>
<evidence type="ECO:0000313" key="2">
    <source>
        <dbReference type="EMBL" id="MED6254588.1"/>
    </source>
</evidence>
<evidence type="ECO:0000256" key="1">
    <source>
        <dbReference type="SAM" id="MobiDB-lite"/>
    </source>
</evidence>
<accession>A0ABU7BVZ7</accession>
<feature type="compositionally biased region" description="Polar residues" evidence="1">
    <location>
        <begin position="750"/>
        <end position="759"/>
    </location>
</feature>
<proteinExistence type="predicted"/>
<feature type="region of interest" description="Disordered" evidence="1">
    <location>
        <begin position="750"/>
        <end position="769"/>
    </location>
</feature>
<feature type="region of interest" description="Disordered" evidence="1">
    <location>
        <begin position="693"/>
        <end position="735"/>
    </location>
</feature>
<comment type="caution">
    <text evidence="2">The sequence shown here is derived from an EMBL/GenBank/DDBJ whole genome shotgun (WGS) entry which is preliminary data.</text>
</comment>
<evidence type="ECO:0000313" key="3">
    <source>
        <dbReference type="Proteomes" id="UP001345963"/>
    </source>
</evidence>
<protein>
    <submittedName>
        <fullName evidence="2">Uncharacterized protein</fullName>
    </submittedName>
</protein>